<name>A0A2H0UG43_9BACT</name>
<feature type="region of interest" description="Disordered" evidence="1">
    <location>
        <begin position="36"/>
        <end position="71"/>
    </location>
</feature>
<evidence type="ECO:0000256" key="1">
    <source>
        <dbReference type="SAM" id="MobiDB-lite"/>
    </source>
</evidence>
<dbReference type="Proteomes" id="UP000229315">
    <property type="component" value="Unassembled WGS sequence"/>
</dbReference>
<protein>
    <submittedName>
        <fullName evidence="2">Uncharacterized protein</fullName>
    </submittedName>
</protein>
<sequence>MVNITEGGERRRMFFFRDPEKIEMIKCNHCDVRLPKSAKGKQKAHMTKHHPEVIERRKRDALERQKQSQSR</sequence>
<reference evidence="3" key="1">
    <citation type="submission" date="2017-09" db="EMBL/GenBank/DDBJ databases">
        <title>Depth-based differentiation of microbial function through sediment-hosted aquifers and enrichment of novel symbionts in the deep terrestrial subsurface.</title>
        <authorList>
            <person name="Probst A.J."/>
            <person name="Ladd B."/>
            <person name="Jarett J.K."/>
            <person name="Geller-Mcgrath D.E."/>
            <person name="Sieber C.M.K."/>
            <person name="Emerson J.B."/>
            <person name="Anantharaman K."/>
            <person name="Thomas B.C."/>
            <person name="Malmstrom R."/>
            <person name="Stieglmeier M."/>
            <person name="Klingl A."/>
            <person name="Woyke T."/>
            <person name="Ryan C.M."/>
            <person name="Banfield J.F."/>
        </authorList>
    </citation>
    <scope>NUCLEOTIDE SEQUENCE [LARGE SCALE GENOMIC DNA]</scope>
</reference>
<evidence type="ECO:0000313" key="3">
    <source>
        <dbReference type="Proteomes" id="UP000229315"/>
    </source>
</evidence>
<accession>A0A2H0UG43</accession>
<dbReference type="AlphaFoldDB" id="A0A2H0UG43"/>
<feature type="compositionally biased region" description="Basic and acidic residues" evidence="1">
    <location>
        <begin position="49"/>
        <end position="71"/>
    </location>
</feature>
<dbReference type="EMBL" id="PFBH01000005">
    <property type="protein sequence ID" value="PIR85372.1"/>
    <property type="molecule type" value="Genomic_DNA"/>
</dbReference>
<comment type="caution">
    <text evidence="2">The sequence shown here is derived from an EMBL/GenBank/DDBJ whole genome shotgun (WGS) entry which is preliminary data.</text>
</comment>
<gene>
    <name evidence="2" type="ORF">COU15_00915</name>
</gene>
<proteinExistence type="predicted"/>
<organism evidence="2 3">
    <name type="scientific">Candidatus Kaiserbacteria bacterium CG10_big_fil_rev_8_21_14_0_10_45_20</name>
    <dbReference type="NCBI Taxonomy" id="1974607"/>
    <lineage>
        <taxon>Bacteria</taxon>
        <taxon>Candidatus Kaiseribacteriota</taxon>
    </lineage>
</organism>
<feature type="compositionally biased region" description="Basic residues" evidence="1">
    <location>
        <begin position="36"/>
        <end position="48"/>
    </location>
</feature>
<evidence type="ECO:0000313" key="2">
    <source>
        <dbReference type="EMBL" id="PIR85372.1"/>
    </source>
</evidence>